<accession>A6GD20</accession>
<evidence type="ECO:0000313" key="1">
    <source>
        <dbReference type="EMBL" id="EDM76258.1"/>
    </source>
</evidence>
<sequence>MSEAGFLRRTRKGLQLVMSLFRARLAKESGI</sequence>
<comment type="caution">
    <text evidence="1">The sequence shown here is derived from an EMBL/GenBank/DDBJ whole genome shotgun (WGS) entry which is preliminary data.</text>
</comment>
<gene>
    <name evidence="1" type="ORF">PPSIR1_42321</name>
</gene>
<keyword evidence="2" id="KW-1185">Reference proteome</keyword>
<name>A6GD20_9BACT</name>
<organism evidence="1 2">
    <name type="scientific">Plesiocystis pacifica SIR-1</name>
    <dbReference type="NCBI Taxonomy" id="391625"/>
    <lineage>
        <taxon>Bacteria</taxon>
        <taxon>Pseudomonadati</taxon>
        <taxon>Myxococcota</taxon>
        <taxon>Polyangia</taxon>
        <taxon>Nannocystales</taxon>
        <taxon>Nannocystaceae</taxon>
        <taxon>Plesiocystis</taxon>
    </lineage>
</organism>
<evidence type="ECO:0000313" key="2">
    <source>
        <dbReference type="Proteomes" id="UP000005801"/>
    </source>
</evidence>
<reference evidence="1 2" key="1">
    <citation type="submission" date="2007-06" db="EMBL/GenBank/DDBJ databases">
        <authorList>
            <person name="Shimkets L."/>
            <person name="Ferriera S."/>
            <person name="Johnson J."/>
            <person name="Kravitz S."/>
            <person name="Beeson K."/>
            <person name="Sutton G."/>
            <person name="Rogers Y.-H."/>
            <person name="Friedman R."/>
            <person name="Frazier M."/>
            <person name="Venter J.C."/>
        </authorList>
    </citation>
    <scope>NUCLEOTIDE SEQUENCE [LARGE SCALE GENOMIC DNA]</scope>
    <source>
        <strain evidence="1 2">SIR-1</strain>
    </source>
</reference>
<proteinExistence type="predicted"/>
<dbReference type="STRING" id="391625.PPSIR1_42321"/>
<dbReference type="Proteomes" id="UP000005801">
    <property type="component" value="Unassembled WGS sequence"/>
</dbReference>
<dbReference type="AlphaFoldDB" id="A6GD20"/>
<protein>
    <submittedName>
        <fullName evidence="1">Uncharacterized protein</fullName>
    </submittedName>
</protein>
<dbReference type="EMBL" id="ABCS01000069">
    <property type="protein sequence ID" value="EDM76258.1"/>
    <property type="molecule type" value="Genomic_DNA"/>
</dbReference>